<dbReference type="PANTHER" id="PTHR43406">
    <property type="entry name" value="TRYPTOPHAN SYNTHASE, ALPHA CHAIN"/>
    <property type="match status" value="1"/>
</dbReference>
<keyword evidence="6 8" id="KW-0456">Lyase</keyword>
<feature type="active site" description="Proton acceptor" evidence="8">
    <location>
        <position position="59"/>
    </location>
</feature>
<evidence type="ECO:0000256" key="7">
    <source>
        <dbReference type="ARBA" id="ARBA00049047"/>
    </source>
</evidence>
<evidence type="ECO:0000256" key="8">
    <source>
        <dbReference type="HAMAP-Rule" id="MF_00131"/>
    </source>
</evidence>
<dbReference type="OrthoDB" id="9804578at2"/>
<dbReference type="PANTHER" id="PTHR43406:SF1">
    <property type="entry name" value="TRYPTOPHAN SYNTHASE ALPHA CHAIN, CHLOROPLASTIC"/>
    <property type="match status" value="1"/>
</dbReference>
<keyword evidence="5 8" id="KW-0057">Aromatic amino acid biosynthesis</keyword>
<dbReference type="AlphaFoldDB" id="A0A5Q0H0M9"/>
<proteinExistence type="inferred from homology"/>
<evidence type="ECO:0000256" key="2">
    <source>
        <dbReference type="ARBA" id="ARBA00011270"/>
    </source>
</evidence>
<reference evidence="11" key="1">
    <citation type="journal article" date="2021" name="Curr. Microbiol.">
        <title>Complete genome of nocamycin-producing strain Saccharothrix syringae NRRL B-16468 reveals the biosynthetic potential for secondary metabolites.</title>
        <authorList>
            <person name="Mo X."/>
            <person name="Yang S."/>
        </authorList>
    </citation>
    <scope>NUCLEOTIDE SEQUENCE [LARGE SCALE GENOMIC DNA]</scope>
    <source>
        <strain evidence="11">ATCC 51364 / DSM 43886 / JCM 6844 / KCTC 9398 / NBRC 14523 / NRRL B-16468 / INA 2240</strain>
    </source>
</reference>
<organism evidence="10 11">
    <name type="scientific">Saccharothrix syringae</name>
    <name type="common">Nocardiopsis syringae</name>
    <dbReference type="NCBI Taxonomy" id="103733"/>
    <lineage>
        <taxon>Bacteria</taxon>
        <taxon>Bacillati</taxon>
        <taxon>Actinomycetota</taxon>
        <taxon>Actinomycetes</taxon>
        <taxon>Pseudonocardiales</taxon>
        <taxon>Pseudonocardiaceae</taxon>
        <taxon>Saccharothrix</taxon>
    </lineage>
</organism>
<dbReference type="GO" id="GO:0005829">
    <property type="term" value="C:cytosol"/>
    <property type="evidence" value="ECO:0007669"/>
    <property type="project" value="TreeGrafter"/>
</dbReference>
<dbReference type="InterPro" id="IPR013785">
    <property type="entry name" value="Aldolase_TIM"/>
</dbReference>
<comment type="similarity">
    <text evidence="8 9">Belongs to the TrpA family.</text>
</comment>
<dbReference type="NCBIfam" id="TIGR00262">
    <property type="entry name" value="trpA"/>
    <property type="match status" value="1"/>
</dbReference>
<keyword evidence="3 8" id="KW-0028">Amino-acid biosynthesis</keyword>
<dbReference type="KEGG" id="ssyi:EKG83_20290"/>
<dbReference type="CDD" id="cd04724">
    <property type="entry name" value="Tryptophan_synthase_alpha"/>
    <property type="match status" value="1"/>
</dbReference>
<dbReference type="HAMAP" id="MF_00131">
    <property type="entry name" value="Trp_synth_alpha"/>
    <property type="match status" value="1"/>
</dbReference>
<dbReference type="EC" id="4.2.1.20" evidence="8"/>
<comment type="pathway">
    <text evidence="1 8">Amino-acid biosynthesis; L-tryptophan biosynthesis; L-tryptophan from chorismate: step 5/5.</text>
</comment>
<comment type="subunit">
    <text evidence="2 8">Tetramer of two alpha and two beta chains.</text>
</comment>
<dbReference type="InterPro" id="IPR002028">
    <property type="entry name" value="Trp_synthase_suA"/>
</dbReference>
<gene>
    <name evidence="8 10" type="primary">trpA</name>
    <name evidence="10" type="ORF">EKG83_20290</name>
</gene>
<feature type="active site" description="Proton acceptor" evidence="8">
    <location>
        <position position="48"/>
    </location>
</feature>
<dbReference type="PROSITE" id="PS00167">
    <property type="entry name" value="TRP_SYNTHASE_ALPHA"/>
    <property type="match status" value="1"/>
</dbReference>
<dbReference type="InterPro" id="IPR011060">
    <property type="entry name" value="RibuloseP-bd_barrel"/>
</dbReference>
<sequence>MSVAVAGVAEHLKAAGRPLLVPYVMAGVVPDWVELVREVAAAGADAVEVGLPFSDPMLDGPTVQRAAARALDRGARPRPLLDELAGLDAGVPLVVMTYANIATTLVPGRGVAGFVDHLAGVGVRGAIVADLPLEESAEYRARAAEVGVDAVLLAAPSCDDDRCREIARASSGFVYCMSSMRITGEQEHLASSARANARRLKAMTDLPVITGFGVSTPAQAVQACADADGVVVGSALMRVLVDGAGVGAVVDAVAGFRAALSSASPGE</sequence>
<evidence type="ECO:0000256" key="5">
    <source>
        <dbReference type="ARBA" id="ARBA00023141"/>
    </source>
</evidence>
<evidence type="ECO:0000256" key="4">
    <source>
        <dbReference type="ARBA" id="ARBA00022822"/>
    </source>
</evidence>
<protein>
    <recommendedName>
        <fullName evidence="8">Tryptophan synthase alpha chain</fullName>
        <ecNumber evidence="8">4.2.1.20</ecNumber>
    </recommendedName>
</protein>
<dbReference type="Proteomes" id="UP000325787">
    <property type="component" value="Chromosome"/>
</dbReference>
<evidence type="ECO:0000256" key="1">
    <source>
        <dbReference type="ARBA" id="ARBA00004733"/>
    </source>
</evidence>
<keyword evidence="11" id="KW-1185">Reference proteome</keyword>
<dbReference type="RefSeq" id="WP_033431689.1">
    <property type="nucleotide sequence ID" value="NZ_CP034550.1"/>
</dbReference>
<evidence type="ECO:0000256" key="6">
    <source>
        <dbReference type="ARBA" id="ARBA00023239"/>
    </source>
</evidence>
<keyword evidence="4 8" id="KW-0822">Tryptophan biosynthesis</keyword>
<dbReference type="Gene3D" id="3.20.20.70">
    <property type="entry name" value="Aldolase class I"/>
    <property type="match status" value="1"/>
</dbReference>
<dbReference type="EMBL" id="CP034550">
    <property type="protein sequence ID" value="QFZ19465.1"/>
    <property type="molecule type" value="Genomic_DNA"/>
</dbReference>
<comment type="catalytic activity">
    <reaction evidence="7 8">
        <text>(1S,2R)-1-C-(indol-3-yl)glycerol 3-phosphate + L-serine = D-glyceraldehyde 3-phosphate + L-tryptophan + H2O</text>
        <dbReference type="Rhea" id="RHEA:10532"/>
        <dbReference type="ChEBI" id="CHEBI:15377"/>
        <dbReference type="ChEBI" id="CHEBI:33384"/>
        <dbReference type="ChEBI" id="CHEBI:57912"/>
        <dbReference type="ChEBI" id="CHEBI:58866"/>
        <dbReference type="ChEBI" id="CHEBI:59776"/>
        <dbReference type="EC" id="4.2.1.20"/>
    </reaction>
</comment>
<accession>A0A5Q0H0M9</accession>
<dbReference type="UniPathway" id="UPA00035">
    <property type="reaction ID" value="UER00044"/>
</dbReference>
<comment type="function">
    <text evidence="8">The alpha subunit is responsible for the aldol cleavage of indoleglycerol phosphate to indole and glyceraldehyde 3-phosphate.</text>
</comment>
<dbReference type="InterPro" id="IPR018204">
    <property type="entry name" value="Trp_synthase_alpha_AS"/>
</dbReference>
<evidence type="ECO:0000313" key="10">
    <source>
        <dbReference type="EMBL" id="QFZ19465.1"/>
    </source>
</evidence>
<evidence type="ECO:0000313" key="11">
    <source>
        <dbReference type="Proteomes" id="UP000325787"/>
    </source>
</evidence>
<evidence type="ECO:0000256" key="9">
    <source>
        <dbReference type="RuleBase" id="RU003662"/>
    </source>
</evidence>
<dbReference type="SUPFAM" id="SSF51366">
    <property type="entry name" value="Ribulose-phoshate binding barrel"/>
    <property type="match status" value="1"/>
</dbReference>
<name>A0A5Q0H0M9_SACSY</name>
<dbReference type="Pfam" id="PF00290">
    <property type="entry name" value="Trp_syntA"/>
    <property type="match status" value="1"/>
</dbReference>
<dbReference type="GO" id="GO:0004834">
    <property type="term" value="F:tryptophan synthase activity"/>
    <property type="evidence" value="ECO:0007669"/>
    <property type="project" value="UniProtKB-UniRule"/>
</dbReference>
<evidence type="ECO:0000256" key="3">
    <source>
        <dbReference type="ARBA" id="ARBA00022605"/>
    </source>
</evidence>